<feature type="domain" description="DUF7595" evidence="1">
    <location>
        <begin position="81"/>
        <end position="407"/>
    </location>
</feature>
<dbReference type="SUPFAM" id="SSF81383">
    <property type="entry name" value="F-box domain"/>
    <property type="match status" value="1"/>
</dbReference>
<reference evidence="2" key="1">
    <citation type="submission" date="2023-07" db="EMBL/GenBank/DDBJ databases">
        <title>A chromosome-level genome assembly of Lolium multiflorum.</title>
        <authorList>
            <person name="Chen Y."/>
            <person name="Copetti D."/>
            <person name="Kolliker R."/>
            <person name="Studer B."/>
        </authorList>
    </citation>
    <scope>NUCLEOTIDE SEQUENCE</scope>
    <source>
        <strain evidence="2">02402/16</strain>
        <tissue evidence="2">Leaf</tissue>
    </source>
</reference>
<dbReference type="Pfam" id="PF24523">
    <property type="entry name" value="DUF7595"/>
    <property type="match status" value="1"/>
</dbReference>
<name>A0AAD8S435_LOLMU</name>
<evidence type="ECO:0000313" key="2">
    <source>
        <dbReference type="EMBL" id="KAK1643737.1"/>
    </source>
</evidence>
<dbReference type="InterPro" id="IPR036047">
    <property type="entry name" value="F-box-like_dom_sf"/>
</dbReference>
<dbReference type="InterPro" id="IPR056016">
    <property type="entry name" value="DUF7595"/>
</dbReference>
<keyword evidence="3" id="KW-1185">Reference proteome</keyword>
<dbReference type="PANTHER" id="PTHR35828:SF41">
    <property type="entry name" value="F-BOX DOMAIN-CONTAINING PROTEIN"/>
    <property type="match status" value="1"/>
</dbReference>
<comment type="caution">
    <text evidence="2">The sequence shown here is derived from an EMBL/GenBank/DDBJ whole genome shotgun (WGS) entry which is preliminary data.</text>
</comment>
<evidence type="ECO:0000313" key="3">
    <source>
        <dbReference type="Proteomes" id="UP001231189"/>
    </source>
</evidence>
<protein>
    <recommendedName>
        <fullName evidence="1">DUF7595 domain-containing protein</fullName>
    </recommendedName>
</protein>
<dbReference type="Proteomes" id="UP001231189">
    <property type="component" value="Unassembled WGS sequence"/>
</dbReference>
<gene>
    <name evidence="2" type="ORF">QYE76_061542</name>
</gene>
<dbReference type="EMBL" id="JAUUTY010000004">
    <property type="protein sequence ID" value="KAK1643737.1"/>
    <property type="molecule type" value="Genomic_DNA"/>
</dbReference>
<sequence length="408" mass="45296">MSTKRCQRVRGLAPPSAWEAGIAVDLLLEIVARTDVKTVVRTAATCRLFRRAILEPASRSRLALQLAADDVTGFDPALLLGVSYLEYDDGKITTYRIVHTPAPDQLRARLDAGSLRESFRPVASRDRLLLLRRHSERRQLDLRVCDVLTGHVTDLPPVSLPDAYHYVFLRVGDGDAGASFDLLVMDHIMCYQIFSAEEGRWGAVRQASLPSHSHHPNPAVNQLCTSRPAVIGRTVYWTCCTNAYWDRILALDVDAAKTTLMKLPRGFICGVIPRESEKCLLLASVRGRLNLLFSGAFHGITMWTLTPASAGSAATWSRRLVISLLEIKRQVQDFVCTRFLNLEEFGERSGTLILHLGGCGELFRLNLGIKEETPVVIRRIKGPGSARVTSLFLHETDVISLLKAMKSV</sequence>
<dbReference type="PANTHER" id="PTHR35828">
    <property type="entry name" value="OS08G0203800 PROTEIN-RELATED"/>
    <property type="match status" value="1"/>
</dbReference>
<evidence type="ECO:0000259" key="1">
    <source>
        <dbReference type="Pfam" id="PF24523"/>
    </source>
</evidence>
<dbReference type="AlphaFoldDB" id="A0AAD8S435"/>
<organism evidence="2 3">
    <name type="scientific">Lolium multiflorum</name>
    <name type="common">Italian ryegrass</name>
    <name type="synonym">Lolium perenne subsp. multiflorum</name>
    <dbReference type="NCBI Taxonomy" id="4521"/>
    <lineage>
        <taxon>Eukaryota</taxon>
        <taxon>Viridiplantae</taxon>
        <taxon>Streptophyta</taxon>
        <taxon>Embryophyta</taxon>
        <taxon>Tracheophyta</taxon>
        <taxon>Spermatophyta</taxon>
        <taxon>Magnoliopsida</taxon>
        <taxon>Liliopsida</taxon>
        <taxon>Poales</taxon>
        <taxon>Poaceae</taxon>
        <taxon>BOP clade</taxon>
        <taxon>Pooideae</taxon>
        <taxon>Poodae</taxon>
        <taxon>Poeae</taxon>
        <taxon>Poeae Chloroplast Group 2 (Poeae type)</taxon>
        <taxon>Loliodinae</taxon>
        <taxon>Loliinae</taxon>
        <taxon>Lolium</taxon>
    </lineage>
</organism>
<proteinExistence type="predicted"/>
<accession>A0AAD8S435</accession>